<keyword evidence="2" id="KW-1185">Reference proteome</keyword>
<name>A0ABV0UPB9_9TELE</name>
<dbReference type="Proteomes" id="UP001482620">
    <property type="component" value="Unassembled WGS sequence"/>
</dbReference>
<accession>A0ABV0UPB9</accession>
<organism evidence="1 2">
    <name type="scientific">Ilyodon furcidens</name>
    <name type="common">goldbreast splitfin</name>
    <dbReference type="NCBI Taxonomy" id="33524"/>
    <lineage>
        <taxon>Eukaryota</taxon>
        <taxon>Metazoa</taxon>
        <taxon>Chordata</taxon>
        <taxon>Craniata</taxon>
        <taxon>Vertebrata</taxon>
        <taxon>Euteleostomi</taxon>
        <taxon>Actinopterygii</taxon>
        <taxon>Neopterygii</taxon>
        <taxon>Teleostei</taxon>
        <taxon>Neoteleostei</taxon>
        <taxon>Acanthomorphata</taxon>
        <taxon>Ovalentaria</taxon>
        <taxon>Atherinomorphae</taxon>
        <taxon>Cyprinodontiformes</taxon>
        <taxon>Goodeidae</taxon>
        <taxon>Ilyodon</taxon>
    </lineage>
</organism>
<comment type="caution">
    <text evidence="1">The sequence shown here is derived from an EMBL/GenBank/DDBJ whole genome shotgun (WGS) entry which is preliminary data.</text>
</comment>
<gene>
    <name evidence="1" type="ORF">ILYODFUR_005439</name>
</gene>
<reference evidence="1 2" key="1">
    <citation type="submission" date="2021-06" db="EMBL/GenBank/DDBJ databases">
        <authorList>
            <person name="Palmer J.M."/>
        </authorList>
    </citation>
    <scope>NUCLEOTIDE SEQUENCE [LARGE SCALE GENOMIC DNA]</scope>
    <source>
        <strain evidence="2">if_2019</strain>
        <tissue evidence="1">Muscle</tissue>
    </source>
</reference>
<proteinExistence type="predicted"/>
<protein>
    <submittedName>
        <fullName evidence="1">Uncharacterized protein</fullName>
    </submittedName>
</protein>
<evidence type="ECO:0000313" key="1">
    <source>
        <dbReference type="EMBL" id="MEQ2247067.1"/>
    </source>
</evidence>
<evidence type="ECO:0000313" key="2">
    <source>
        <dbReference type="Proteomes" id="UP001482620"/>
    </source>
</evidence>
<sequence>MPELYLKCFTEPLEEKQAHSTTDPLLYLEMLFYKCIHFFPSQHACSVDGRKEASEFNSVYLYNANSQHISSQVYLYSAFQQQGAVYKETHYNSTENQTTEVIKKNKENRMMDKKTKGKLD</sequence>
<dbReference type="EMBL" id="JAHRIQ010081413">
    <property type="protein sequence ID" value="MEQ2247067.1"/>
    <property type="molecule type" value="Genomic_DNA"/>
</dbReference>